<dbReference type="Proteomes" id="UP000249248">
    <property type="component" value="Unassembled WGS sequence"/>
</dbReference>
<sequence length="182" mass="20400">MFASRLKKTTLLIVAGITLFTACKKDEVEAEEVIAYAMTLKINDVLYEFNNTFGTNEASTTTIYSYYPEEEYILLQGKNTAFDGITIQMWLKRSDLVVGTYVVSAKTDGEDTHVDLIDNTNDESSFILENTISGTINISFVDTEVKRVKGTFEFKTSEGDASTDPVNYTITDGTFDYVYDVE</sequence>
<evidence type="ECO:0000313" key="2">
    <source>
        <dbReference type="Proteomes" id="UP000249248"/>
    </source>
</evidence>
<gene>
    <name evidence="1" type="ORF">DNU06_10520</name>
</gene>
<dbReference type="PROSITE" id="PS51257">
    <property type="entry name" value="PROKAR_LIPOPROTEIN"/>
    <property type="match status" value="1"/>
</dbReference>
<reference evidence="1 2" key="1">
    <citation type="submission" date="2018-06" db="EMBL/GenBank/DDBJ databases">
        <title>The draft genome sequence of Crocinitomix sp. SM1701.</title>
        <authorList>
            <person name="Zhang X."/>
        </authorList>
    </citation>
    <scope>NUCLEOTIDE SEQUENCE [LARGE SCALE GENOMIC DNA]</scope>
    <source>
        <strain evidence="1 2">SM1701</strain>
    </source>
</reference>
<comment type="caution">
    <text evidence="1">The sequence shown here is derived from an EMBL/GenBank/DDBJ whole genome shotgun (WGS) entry which is preliminary data.</text>
</comment>
<organism evidence="1 2">
    <name type="scientific">Putridiphycobacter roseus</name>
    <dbReference type="NCBI Taxonomy" id="2219161"/>
    <lineage>
        <taxon>Bacteria</taxon>
        <taxon>Pseudomonadati</taxon>
        <taxon>Bacteroidota</taxon>
        <taxon>Flavobacteriia</taxon>
        <taxon>Flavobacteriales</taxon>
        <taxon>Crocinitomicaceae</taxon>
        <taxon>Putridiphycobacter</taxon>
    </lineage>
</organism>
<dbReference type="OrthoDB" id="1362816at2"/>
<proteinExistence type="predicted"/>
<dbReference type="EMBL" id="QKSB01000005">
    <property type="protein sequence ID" value="PZE17166.1"/>
    <property type="molecule type" value="Genomic_DNA"/>
</dbReference>
<dbReference type="AlphaFoldDB" id="A0A2W1NGQ7"/>
<keyword evidence="2" id="KW-1185">Reference proteome</keyword>
<dbReference type="RefSeq" id="WP_111063290.1">
    <property type="nucleotide sequence ID" value="NZ_JBHUCU010000008.1"/>
</dbReference>
<accession>A0A2W1NGQ7</accession>
<protein>
    <submittedName>
        <fullName evidence="1">Uncharacterized protein</fullName>
    </submittedName>
</protein>
<evidence type="ECO:0000313" key="1">
    <source>
        <dbReference type="EMBL" id="PZE17166.1"/>
    </source>
</evidence>
<name>A0A2W1NGQ7_9FLAO</name>